<dbReference type="Proteomes" id="UP001500843">
    <property type="component" value="Unassembled WGS sequence"/>
</dbReference>
<feature type="domain" description="AB hydrolase-1" evidence="1">
    <location>
        <begin position="4"/>
        <end position="270"/>
    </location>
</feature>
<dbReference type="GO" id="GO:0016787">
    <property type="term" value="F:hydrolase activity"/>
    <property type="evidence" value="ECO:0007669"/>
    <property type="project" value="UniProtKB-KW"/>
</dbReference>
<organism evidence="2 3">
    <name type="scientific">Promicromonospora umidemergens</name>
    <dbReference type="NCBI Taxonomy" id="629679"/>
    <lineage>
        <taxon>Bacteria</taxon>
        <taxon>Bacillati</taxon>
        <taxon>Actinomycetota</taxon>
        <taxon>Actinomycetes</taxon>
        <taxon>Micrococcales</taxon>
        <taxon>Promicromonosporaceae</taxon>
        <taxon>Promicromonospora</taxon>
    </lineage>
</organism>
<evidence type="ECO:0000313" key="2">
    <source>
        <dbReference type="EMBL" id="GAA4707933.1"/>
    </source>
</evidence>
<protein>
    <submittedName>
        <fullName evidence="2">Alpha/beta hydrolase</fullName>
    </submittedName>
</protein>
<dbReference type="RefSeq" id="WP_253873262.1">
    <property type="nucleotide sequence ID" value="NZ_BAABHM010000013.1"/>
</dbReference>
<name>A0ABP8XJB5_9MICO</name>
<proteinExistence type="predicted"/>
<dbReference type="Pfam" id="PF12697">
    <property type="entry name" value="Abhydrolase_6"/>
    <property type="match status" value="1"/>
</dbReference>
<keyword evidence="3" id="KW-1185">Reference proteome</keyword>
<sequence length="291" mass="30679">MRHVVLLPGFWHGTWCWGPVTLELARQQIPAVALDLQGQGLQGTSPSARWTRPFDAAAFTTEESKAATVTATSAAQQLVAQLRTIHHGEPSVVVAHSMGGVVATLAAEMEPSLFSHLVYVAALAPVSGQPAAVDVGSATNAGELGTGLLQADPFIIGASRIDTGDAASRELVRAALYADVPLEAADAATSMLGADAPVGIATEPISVTRERFGVVPHTYLLCTEDRMLNPALQRKIIKDIDRTSTRATRVVELQASHSPFLSQPQQVAEVIHAAWHTSSEPTLSSSRSALS</sequence>
<evidence type="ECO:0000313" key="3">
    <source>
        <dbReference type="Proteomes" id="UP001500843"/>
    </source>
</evidence>
<evidence type="ECO:0000259" key="1">
    <source>
        <dbReference type="Pfam" id="PF12697"/>
    </source>
</evidence>
<comment type="caution">
    <text evidence="2">The sequence shown here is derived from an EMBL/GenBank/DDBJ whole genome shotgun (WGS) entry which is preliminary data.</text>
</comment>
<reference evidence="3" key="1">
    <citation type="journal article" date="2019" name="Int. J. Syst. Evol. Microbiol.">
        <title>The Global Catalogue of Microorganisms (GCM) 10K type strain sequencing project: providing services to taxonomists for standard genome sequencing and annotation.</title>
        <authorList>
            <consortium name="The Broad Institute Genomics Platform"/>
            <consortium name="The Broad Institute Genome Sequencing Center for Infectious Disease"/>
            <person name="Wu L."/>
            <person name="Ma J."/>
        </authorList>
    </citation>
    <scope>NUCLEOTIDE SEQUENCE [LARGE SCALE GENOMIC DNA]</scope>
    <source>
        <strain evidence="3">JCM 17975</strain>
    </source>
</reference>
<dbReference type="PANTHER" id="PTHR37017">
    <property type="entry name" value="AB HYDROLASE-1 DOMAIN-CONTAINING PROTEIN-RELATED"/>
    <property type="match status" value="1"/>
</dbReference>
<dbReference type="EMBL" id="BAABHM010000013">
    <property type="protein sequence ID" value="GAA4707933.1"/>
    <property type="molecule type" value="Genomic_DNA"/>
</dbReference>
<dbReference type="InterPro" id="IPR029058">
    <property type="entry name" value="AB_hydrolase_fold"/>
</dbReference>
<accession>A0ABP8XJB5</accession>
<dbReference type="InterPro" id="IPR000073">
    <property type="entry name" value="AB_hydrolase_1"/>
</dbReference>
<gene>
    <name evidence="2" type="ORF">GCM10023198_33070</name>
</gene>
<dbReference type="PANTHER" id="PTHR37017:SF11">
    <property type="entry name" value="ESTERASE_LIPASE_THIOESTERASE DOMAIN-CONTAINING PROTEIN"/>
    <property type="match status" value="1"/>
</dbReference>
<dbReference type="InterPro" id="IPR052897">
    <property type="entry name" value="Sec-Metab_Biosynth_Hydrolase"/>
</dbReference>
<keyword evidence="2" id="KW-0378">Hydrolase</keyword>
<dbReference type="SUPFAM" id="SSF53474">
    <property type="entry name" value="alpha/beta-Hydrolases"/>
    <property type="match status" value="1"/>
</dbReference>
<dbReference type="Gene3D" id="3.40.50.1820">
    <property type="entry name" value="alpha/beta hydrolase"/>
    <property type="match status" value="1"/>
</dbReference>